<organism evidence="1 2">
    <name type="scientific">Portunus trituberculatus</name>
    <name type="common">Swimming crab</name>
    <name type="synonym">Neptunus trituberculatus</name>
    <dbReference type="NCBI Taxonomy" id="210409"/>
    <lineage>
        <taxon>Eukaryota</taxon>
        <taxon>Metazoa</taxon>
        <taxon>Ecdysozoa</taxon>
        <taxon>Arthropoda</taxon>
        <taxon>Crustacea</taxon>
        <taxon>Multicrustacea</taxon>
        <taxon>Malacostraca</taxon>
        <taxon>Eumalacostraca</taxon>
        <taxon>Eucarida</taxon>
        <taxon>Decapoda</taxon>
        <taxon>Pleocyemata</taxon>
        <taxon>Brachyura</taxon>
        <taxon>Eubrachyura</taxon>
        <taxon>Portunoidea</taxon>
        <taxon>Portunidae</taxon>
        <taxon>Portuninae</taxon>
        <taxon>Portunus</taxon>
    </lineage>
</organism>
<name>A0A5B7I106_PORTR</name>
<evidence type="ECO:0000313" key="1">
    <source>
        <dbReference type="EMBL" id="MPC78310.1"/>
    </source>
</evidence>
<gene>
    <name evidence="1" type="ORF">E2C01_072794</name>
</gene>
<protein>
    <submittedName>
        <fullName evidence="1">Uncharacterized protein</fullName>
    </submittedName>
</protein>
<accession>A0A5B7I106</accession>
<evidence type="ECO:0000313" key="2">
    <source>
        <dbReference type="Proteomes" id="UP000324222"/>
    </source>
</evidence>
<sequence>MNVKTRHSTEGVNYCHCSLNPLLSFYLPLNKSRG</sequence>
<dbReference type="Proteomes" id="UP000324222">
    <property type="component" value="Unassembled WGS sequence"/>
</dbReference>
<dbReference type="AlphaFoldDB" id="A0A5B7I106"/>
<keyword evidence="2" id="KW-1185">Reference proteome</keyword>
<proteinExistence type="predicted"/>
<reference evidence="1 2" key="1">
    <citation type="submission" date="2019-05" db="EMBL/GenBank/DDBJ databases">
        <title>Another draft genome of Portunus trituberculatus and its Hox gene families provides insights of decapod evolution.</title>
        <authorList>
            <person name="Jeong J.-H."/>
            <person name="Song I."/>
            <person name="Kim S."/>
            <person name="Choi T."/>
            <person name="Kim D."/>
            <person name="Ryu S."/>
            <person name="Kim W."/>
        </authorList>
    </citation>
    <scope>NUCLEOTIDE SEQUENCE [LARGE SCALE GENOMIC DNA]</scope>
    <source>
        <tissue evidence="1">Muscle</tissue>
    </source>
</reference>
<comment type="caution">
    <text evidence="1">The sequence shown here is derived from an EMBL/GenBank/DDBJ whole genome shotgun (WGS) entry which is preliminary data.</text>
</comment>
<dbReference type="EMBL" id="VSRR010048086">
    <property type="protein sequence ID" value="MPC78310.1"/>
    <property type="molecule type" value="Genomic_DNA"/>
</dbReference>